<accession>A0A6S4Q004</accession>
<sequence>MSRQNKVHLSATNQAFESGKLNERNLQQKQNVR</sequence>
<reference evidence="2" key="1">
    <citation type="submission" date="2011-01" db="EMBL/GenBank/DDBJ databases">
        <title>Evolutionary Significance of Chromosomal Super-Integrons in Vibrio vulnificus Strains.</title>
        <authorList>
            <person name="Shu H.Y."/>
            <person name="Wu K.M."/>
            <person name="Liu T.T."/>
            <person name="Liu Y.M."/>
            <person name="Liao T.L."/>
            <person name="Hor L.I."/>
            <person name="Tsai S.F."/>
            <person name="Chen C.Y."/>
        </authorList>
    </citation>
    <scope>NUCLEOTIDE SEQUENCE</scope>
    <source>
        <strain evidence="2">CECT4999</strain>
    </source>
</reference>
<evidence type="ECO:0000313" key="2">
    <source>
        <dbReference type="EMBL" id="BBE38703.1"/>
    </source>
</evidence>
<feature type="compositionally biased region" description="Polar residues" evidence="1">
    <location>
        <begin position="24"/>
        <end position="33"/>
    </location>
</feature>
<evidence type="ECO:0000256" key="1">
    <source>
        <dbReference type="SAM" id="MobiDB-lite"/>
    </source>
</evidence>
<proteinExistence type="predicted"/>
<dbReference type="AlphaFoldDB" id="A0A6S4Q004"/>
<protein>
    <submittedName>
        <fullName evidence="2">Uncharacterized protein</fullName>
    </submittedName>
</protein>
<organism evidence="2">
    <name type="scientific">Vibrio vulnificus</name>
    <dbReference type="NCBI Taxonomy" id="672"/>
    <lineage>
        <taxon>Bacteria</taxon>
        <taxon>Pseudomonadati</taxon>
        <taxon>Pseudomonadota</taxon>
        <taxon>Gammaproteobacteria</taxon>
        <taxon>Vibrionales</taxon>
        <taxon>Vibrionaceae</taxon>
        <taxon>Vibrio</taxon>
    </lineage>
</organism>
<name>A0A6S4Q004_VIBVL</name>
<feature type="region of interest" description="Disordered" evidence="1">
    <location>
        <begin position="1"/>
        <end position="33"/>
    </location>
</feature>
<dbReference type="EMBL" id="AB609751">
    <property type="protein sequence ID" value="BBE38703.1"/>
    <property type="molecule type" value="Genomic_DNA"/>
</dbReference>